<organism evidence="2 3">
    <name type="scientific">Microcystis aeruginosa TAIHU98</name>
    <dbReference type="NCBI Taxonomy" id="1134457"/>
    <lineage>
        <taxon>Bacteria</taxon>
        <taxon>Bacillati</taxon>
        <taxon>Cyanobacteriota</taxon>
        <taxon>Cyanophyceae</taxon>
        <taxon>Oscillatoriophycideae</taxon>
        <taxon>Chroococcales</taxon>
        <taxon>Microcystaceae</taxon>
        <taxon>Microcystis</taxon>
    </lineage>
</organism>
<name>L7E4S7_MICAE</name>
<dbReference type="Proteomes" id="UP000010932">
    <property type="component" value="Unassembled WGS sequence"/>
</dbReference>
<reference evidence="2 3" key="1">
    <citation type="journal article" date="2013" name="Genome Announc.">
        <title>Whole-Genome Sequence of Microcystis aeruginosa TAIHU98, a Nontoxic Bloom-Forming Strain Isolated from Taihu Lake, China.</title>
        <authorList>
            <person name="Yang C."/>
            <person name="Zhang W."/>
            <person name="Ren M."/>
            <person name="Song L."/>
            <person name="Li T."/>
            <person name="Zhao J."/>
        </authorList>
    </citation>
    <scope>NUCLEOTIDE SEQUENCE [LARGE SCALE GENOMIC DNA]</scope>
    <source>
        <strain evidence="2 3">TAIHU98</strain>
    </source>
</reference>
<accession>L7E4S7</accession>
<feature type="transmembrane region" description="Helical" evidence="1">
    <location>
        <begin position="12"/>
        <end position="31"/>
    </location>
</feature>
<sequence>MSGQLSVGGMSNNWLGTCALMVVAFSFFSQYSASVPP</sequence>
<keyword evidence="1" id="KW-0812">Transmembrane</keyword>
<dbReference type="AlphaFoldDB" id="L7E4S7"/>
<evidence type="ECO:0000313" key="2">
    <source>
        <dbReference type="EMBL" id="ELP53881.1"/>
    </source>
</evidence>
<keyword evidence="1" id="KW-0472">Membrane</keyword>
<gene>
    <name evidence="2" type="ORF">O53_2692</name>
</gene>
<evidence type="ECO:0000313" key="3">
    <source>
        <dbReference type="Proteomes" id="UP000010932"/>
    </source>
</evidence>
<dbReference type="EMBL" id="ANKQ01000002">
    <property type="protein sequence ID" value="ELP53881.1"/>
    <property type="molecule type" value="Genomic_DNA"/>
</dbReference>
<evidence type="ECO:0000256" key="1">
    <source>
        <dbReference type="SAM" id="Phobius"/>
    </source>
</evidence>
<protein>
    <submittedName>
        <fullName evidence="2">Putative membrane protein</fullName>
    </submittedName>
</protein>
<keyword evidence="1" id="KW-1133">Transmembrane helix</keyword>
<proteinExistence type="predicted"/>
<comment type="caution">
    <text evidence="2">The sequence shown here is derived from an EMBL/GenBank/DDBJ whole genome shotgun (WGS) entry which is preliminary data.</text>
</comment>